<proteinExistence type="predicted"/>
<dbReference type="AlphaFoldDB" id="A0A2V5GRR1"/>
<organism evidence="1 2">
    <name type="scientific">Aspergillus violaceofuscus (strain CBS 115571)</name>
    <dbReference type="NCBI Taxonomy" id="1450538"/>
    <lineage>
        <taxon>Eukaryota</taxon>
        <taxon>Fungi</taxon>
        <taxon>Dikarya</taxon>
        <taxon>Ascomycota</taxon>
        <taxon>Pezizomycotina</taxon>
        <taxon>Eurotiomycetes</taxon>
        <taxon>Eurotiomycetidae</taxon>
        <taxon>Eurotiales</taxon>
        <taxon>Aspergillaceae</taxon>
        <taxon>Aspergillus</taxon>
    </lineage>
</organism>
<dbReference type="SUPFAM" id="SSF51197">
    <property type="entry name" value="Clavaminate synthase-like"/>
    <property type="match status" value="1"/>
</dbReference>
<dbReference type="PANTHER" id="PTHR40128">
    <property type="entry name" value="EXPRESSED PROTEIN"/>
    <property type="match status" value="1"/>
</dbReference>
<name>A0A2V5GRR1_ASPV1</name>
<dbReference type="PANTHER" id="PTHR40128:SF1">
    <property type="entry name" value="PHYTANOYL-COA HYDROXYLASE"/>
    <property type="match status" value="1"/>
</dbReference>
<dbReference type="InterPro" id="IPR008775">
    <property type="entry name" value="Phytyl_CoA_dOase-like"/>
</dbReference>
<accession>A0A2V5GRR1</accession>
<keyword evidence="2" id="KW-1185">Reference proteome</keyword>
<dbReference type="Proteomes" id="UP000249829">
    <property type="component" value="Unassembled WGS sequence"/>
</dbReference>
<reference evidence="1 2" key="1">
    <citation type="submission" date="2018-02" db="EMBL/GenBank/DDBJ databases">
        <title>The genomes of Aspergillus section Nigri reveals drivers in fungal speciation.</title>
        <authorList>
            <consortium name="DOE Joint Genome Institute"/>
            <person name="Vesth T.C."/>
            <person name="Nybo J."/>
            <person name="Theobald S."/>
            <person name="Brandl J."/>
            <person name="Frisvad J.C."/>
            <person name="Nielsen K.F."/>
            <person name="Lyhne E.K."/>
            <person name="Kogle M.E."/>
            <person name="Kuo A."/>
            <person name="Riley R."/>
            <person name="Clum A."/>
            <person name="Nolan M."/>
            <person name="Lipzen A."/>
            <person name="Salamov A."/>
            <person name="Henrissat B."/>
            <person name="Wiebenga A."/>
            <person name="De vries R.P."/>
            <person name="Grigoriev I.V."/>
            <person name="Mortensen U.H."/>
            <person name="Andersen M.R."/>
            <person name="Baker S.E."/>
        </authorList>
    </citation>
    <scope>NUCLEOTIDE SEQUENCE [LARGE SCALE GENOMIC DNA]</scope>
    <source>
        <strain evidence="1 2">CBS 115571</strain>
    </source>
</reference>
<sequence>MLHPETAFPDLYVNDGQLDPQSTGLLEATCPRTTPLAEMRHRLERDGYLYLKGLLPRADVLEARRKYFELLAPTGILDPRTSPIEGIFDRSQDATDFPGFGTGRQGTGTATSDTFMTLALRAHAEDWYRNDLCKHPALIAFVEEFTGWGKSTWALERTILRNNLPGNPATGVHYDYIFLRHGEDSVLTAWVPVGDIALSGGGLIYLENGHVLGRATEGQFTSKAQAAGLSEEEAKTAFNQNMMSNGMLSQDPKHFGEEHQRRWLVSAYEAGDVVFHDSYMIHASTLNHDENGVIRLGTDLRFVDARGDWDTRWAGIYRDDDGL</sequence>
<dbReference type="EMBL" id="KZ825227">
    <property type="protein sequence ID" value="PYI13889.1"/>
    <property type="molecule type" value="Genomic_DNA"/>
</dbReference>
<evidence type="ECO:0008006" key="3">
    <source>
        <dbReference type="Google" id="ProtNLM"/>
    </source>
</evidence>
<dbReference type="OMA" id="DAYNANM"/>
<gene>
    <name evidence="1" type="ORF">BO99DRAFT_426753</name>
</gene>
<evidence type="ECO:0000313" key="2">
    <source>
        <dbReference type="Proteomes" id="UP000249829"/>
    </source>
</evidence>
<dbReference type="Gene3D" id="2.60.120.620">
    <property type="entry name" value="q2cbj1_9rhob like domain"/>
    <property type="match status" value="1"/>
</dbReference>
<protein>
    <recommendedName>
        <fullName evidence="3">Phytanoyl-CoA hydroxylase</fullName>
    </recommendedName>
</protein>
<dbReference type="Pfam" id="PF05721">
    <property type="entry name" value="PhyH"/>
    <property type="match status" value="1"/>
</dbReference>
<evidence type="ECO:0000313" key="1">
    <source>
        <dbReference type="EMBL" id="PYI13889.1"/>
    </source>
</evidence>
<dbReference type="STRING" id="1450538.A0A2V5GRR1"/>